<evidence type="ECO:0000313" key="2">
    <source>
        <dbReference type="Proteomes" id="UP000815677"/>
    </source>
</evidence>
<dbReference type="EMBL" id="DF838300">
    <property type="protein sequence ID" value="GAT42817.1"/>
    <property type="molecule type" value="Genomic_DNA"/>
</dbReference>
<accession>A0ABQ0KX64</accession>
<evidence type="ECO:0000313" key="1">
    <source>
        <dbReference type="EMBL" id="GAT42817.1"/>
    </source>
</evidence>
<organism evidence="1 2">
    <name type="scientific">Mycena chlorophos</name>
    <name type="common">Agaric fungus</name>
    <name type="synonym">Agaricus chlorophos</name>
    <dbReference type="NCBI Taxonomy" id="658473"/>
    <lineage>
        <taxon>Eukaryota</taxon>
        <taxon>Fungi</taxon>
        <taxon>Dikarya</taxon>
        <taxon>Basidiomycota</taxon>
        <taxon>Agaricomycotina</taxon>
        <taxon>Agaricomycetes</taxon>
        <taxon>Agaricomycetidae</taxon>
        <taxon>Agaricales</taxon>
        <taxon>Marasmiineae</taxon>
        <taxon>Mycenaceae</taxon>
        <taxon>Mycena</taxon>
    </lineage>
</organism>
<proteinExistence type="predicted"/>
<sequence>DPPTQSVFAFGVGALVTTRSSARRISCSATCRVGCYQDVFCDVLELGGPGLGRLGWLVDGQYMQEMTWAQAE</sequence>
<keyword evidence="2" id="KW-1185">Reference proteome</keyword>
<protein>
    <submittedName>
        <fullName evidence="1">Uncharacterized protein</fullName>
    </submittedName>
</protein>
<feature type="non-terminal residue" evidence="1">
    <location>
        <position position="1"/>
    </location>
</feature>
<dbReference type="Proteomes" id="UP000815677">
    <property type="component" value="Unassembled WGS sequence"/>
</dbReference>
<name>A0ABQ0KX64_MYCCL</name>
<reference evidence="1" key="1">
    <citation type="submission" date="2014-09" db="EMBL/GenBank/DDBJ databases">
        <title>Genome sequence of the luminous mushroom Mycena chlorophos for searching fungal bioluminescence genes.</title>
        <authorList>
            <person name="Tanaka Y."/>
            <person name="Kasuga D."/>
            <person name="Oba Y."/>
            <person name="Hase S."/>
            <person name="Sato K."/>
            <person name="Oba Y."/>
            <person name="Sakakibara Y."/>
        </authorList>
    </citation>
    <scope>NUCLEOTIDE SEQUENCE</scope>
</reference>
<gene>
    <name evidence="1" type="ORF">MCHLO_00516</name>
</gene>